<sequence length="834" mass="93254">MMRFNLKNAVAYLCLAGVMYAPQLMAQAPAKPSAAKILHDMRKLNVLGNVLYMAAHPDDENTTFIAYMANERQFNTSYLSLTRGDGGQNLIGPEIREQLGMIRTQELLQARRMDGGRQYFSRANDFGFSKNPEEVFTIWERENLLADAVWVIRNVKPDVIVTRFPPDSRAGHGHHSASSILAEEAFDAAADPKRFPEQLKFVETWQAKRLMWNISMWGIRNKEEFIKNAKSYLQLDVGGYNALLGKSYGEISAESRSMHKSQGFGSIGTRGVSVEYLQHTKGTKAQMELFEGINTTWTRVKGGEKIQQLVTALLAGYKPADPSASVTMLLEINAELTKLPEGFWKTTKLKEVNELIKNTLGLYLEATASDFAFTPGETMHVSVEAINRSSANVVLQKVAFPFESGDTTLSAPLKNNNDLDFAFKTKIPAKIPISQPYWLRKPIGYKGLFSVEDQQKIGRGENPPAAMVAFDILIDGQKLHYETPVVFKKKDPVVGEVYQPLVVTPPVFANISQDVYMFESQQAKKVLVAIKAGKDECKGKVHLDLPAGWKSVPEHVPFALKLKGAEQMVEFALYPPAESQETEITAVVEVEGKTYDHSFGMISYGHIPAQVFFPKATARTIKLDLIKKGNNIGYLMGAGDLIPVSLRQIGYQVTILEDKDITPEKLRQFDAIVAGVRVYNTNERMKHYQSVLMDYVKNGGNFIIQYNTDMDLVMKDIGPYPFTLTRDRITVEGSEVRFLKPESPVLNVPNKITPADFKNWVQERGLYFPQKWSPEYEAVISSNDPDSPALDGGILVAKYGKGNYVYTSLSWFRELPAGVPGAYRVFVNLLSLGK</sequence>
<proteinExistence type="predicted"/>
<evidence type="ECO:0000313" key="3">
    <source>
        <dbReference type="Proteomes" id="UP001164653"/>
    </source>
</evidence>
<dbReference type="Proteomes" id="UP001164653">
    <property type="component" value="Chromosome"/>
</dbReference>
<evidence type="ECO:0000313" key="2">
    <source>
        <dbReference type="EMBL" id="WAC13063.1"/>
    </source>
</evidence>
<accession>A0A9E8ND16</accession>
<dbReference type="PANTHER" id="PTHR12993">
    <property type="entry name" value="N-ACETYLGLUCOSAMINYL-PHOSPHATIDYLINOSITOL DE-N-ACETYLASE-RELATED"/>
    <property type="match status" value="1"/>
</dbReference>
<dbReference type="RefSeq" id="WP_244823954.1">
    <property type="nucleotide sequence ID" value="NZ_CP112998.1"/>
</dbReference>
<name>A0A9E8ND16_9BACT</name>
<organism evidence="2 3">
    <name type="scientific">Dyadobacter pollutisoli</name>
    <dbReference type="NCBI Taxonomy" id="2910158"/>
    <lineage>
        <taxon>Bacteria</taxon>
        <taxon>Pseudomonadati</taxon>
        <taxon>Bacteroidota</taxon>
        <taxon>Cytophagia</taxon>
        <taxon>Cytophagales</taxon>
        <taxon>Spirosomataceae</taxon>
        <taxon>Dyadobacter</taxon>
    </lineage>
</organism>
<dbReference type="InterPro" id="IPR024078">
    <property type="entry name" value="LmbE-like_dom_sf"/>
</dbReference>
<protein>
    <submittedName>
        <fullName evidence="2">PIG-L family deacetylase</fullName>
    </submittedName>
</protein>
<keyword evidence="1" id="KW-0732">Signal</keyword>
<dbReference type="Gene3D" id="3.40.50.10320">
    <property type="entry name" value="LmbE-like"/>
    <property type="match status" value="1"/>
</dbReference>
<dbReference type="SUPFAM" id="SSF102588">
    <property type="entry name" value="LmbE-like"/>
    <property type="match status" value="1"/>
</dbReference>
<reference evidence="2" key="1">
    <citation type="submission" date="2022-11" db="EMBL/GenBank/DDBJ databases">
        <title>Dyadobacter pollutisoli sp. nov., isolated from plastic dumped soil.</title>
        <authorList>
            <person name="Kim J.M."/>
            <person name="Kim K.R."/>
            <person name="Lee J.K."/>
            <person name="Hao L."/>
            <person name="Jeon C.O."/>
        </authorList>
    </citation>
    <scope>NUCLEOTIDE SEQUENCE</scope>
    <source>
        <strain evidence="2">U1</strain>
    </source>
</reference>
<feature type="chain" id="PRO_5039218713" evidence="1">
    <location>
        <begin position="27"/>
        <end position="834"/>
    </location>
</feature>
<evidence type="ECO:0000256" key="1">
    <source>
        <dbReference type="SAM" id="SignalP"/>
    </source>
</evidence>
<dbReference type="PANTHER" id="PTHR12993:SF11">
    <property type="entry name" value="N-ACETYLGLUCOSAMINYL-PHOSPHATIDYLINOSITOL DE-N-ACETYLASE"/>
    <property type="match status" value="1"/>
</dbReference>
<feature type="signal peptide" evidence="1">
    <location>
        <begin position="1"/>
        <end position="26"/>
    </location>
</feature>
<dbReference type="InterPro" id="IPR029062">
    <property type="entry name" value="Class_I_gatase-like"/>
</dbReference>
<dbReference type="GO" id="GO:0016811">
    <property type="term" value="F:hydrolase activity, acting on carbon-nitrogen (but not peptide) bonds, in linear amides"/>
    <property type="evidence" value="ECO:0007669"/>
    <property type="project" value="TreeGrafter"/>
</dbReference>
<gene>
    <name evidence="2" type="ORF">ON006_03680</name>
</gene>
<dbReference type="AlphaFoldDB" id="A0A9E8ND16"/>
<dbReference type="Pfam" id="PF02585">
    <property type="entry name" value="PIG-L"/>
    <property type="match status" value="1"/>
</dbReference>
<dbReference type="EMBL" id="CP112998">
    <property type="protein sequence ID" value="WAC13063.1"/>
    <property type="molecule type" value="Genomic_DNA"/>
</dbReference>
<dbReference type="SUPFAM" id="SSF52317">
    <property type="entry name" value="Class I glutamine amidotransferase-like"/>
    <property type="match status" value="1"/>
</dbReference>
<dbReference type="InterPro" id="IPR003737">
    <property type="entry name" value="GlcNAc_PI_deacetylase-related"/>
</dbReference>
<keyword evidence="3" id="KW-1185">Reference proteome</keyword>
<dbReference type="KEGG" id="dpf:ON006_03680"/>